<dbReference type="EMBL" id="BAABXL010000001">
    <property type="protein sequence ID" value="GAA6270560.1"/>
    <property type="molecule type" value="Genomic_DNA"/>
</dbReference>
<dbReference type="Pfam" id="PF00912">
    <property type="entry name" value="Transgly"/>
    <property type="match status" value="1"/>
</dbReference>
<dbReference type="PANTHER" id="PTHR32282">
    <property type="entry name" value="BINDING PROTEIN TRANSPEPTIDASE, PUTATIVE-RELATED"/>
    <property type="match status" value="1"/>
</dbReference>
<keyword evidence="7" id="KW-0133">Cell shape</keyword>
<keyword evidence="18" id="KW-1185">Reference proteome</keyword>
<evidence type="ECO:0000256" key="10">
    <source>
        <dbReference type="ARBA" id="ARBA00022989"/>
    </source>
</evidence>
<reference evidence="17 18" key="1">
    <citation type="submission" date="2024-04" db="EMBL/GenBank/DDBJ databases">
        <title>Defined microbial consortia suppress multidrug-resistant proinflammatory Enterobacteriaceae via ecological control.</title>
        <authorList>
            <person name="Furuichi M."/>
            <person name="Kawaguchi T."/>
            <person name="Pust M."/>
            <person name="Yasuma K."/>
            <person name="Plichta D."/>
            <person name="Hasegawa N."/>
            <person name="Ohya T."/>
            <person name="Bhattarai S."/>
            <person name="Sasajima S."/>
            <person name="Aoto Y."/>
            <person name="Tuganbaev T."/>
            <person name="Yaginuma M."/>
            <person name="Ueda M."/>
            <person name="Okahashi N."/>
            <person name="Amafuji K."/>
            <person name="Kiridooshi Y."/>
            <person name="Sugita K."/>
            <person name="Strazar M."/>
            <person name="Skelly A."/>
            <person name="Suda W."/>
            <person name="Hattori M."/>
            <person name="Nakamoto N."/>
            <person name="Caballero S."/>
            <person name="Norman J."/>
            <person name="Olle B."/>
            <person name="Tanoue T."/>
            <person name="Arita M."/>
            <person name="Bucci V."/>
            <person name="Atarashi K."/>
            <person name="Xavier R."/>
            <person name="Honda K."/>
        </authorList>
    </citation>
    <scope>NUCLEOTIDE SEQUENCE [LARGE SCALE GENOMIC DNA]</scope>
    <source>
        <strain evidence="18">f13</strain>
    </source>
</reference>
<protein>
    <recommendedName>
        <fullName evidence="2">Penicillin-binding protein 1A</fullName>
        <ecNumber evidence="14">2.4.99.28</ecNumber>
    </recommendedName>
</protein>
<dbReference type="Gene3D" id="1.10.3810.10">
    <property type="entry name" value="Biosynthetic peptidoglycan transglycosylase-like"/>
    <property type="match status" value="1"/>
</dbReference>
<keyword evidence="9" id="KW-0573">Peptidoglycan synthesis</keyword>
<accession>A0ABQ0B2S1</accession>
<comment type="subcellular location">
    <subcellularLocation>
        <location evidence="1">Cell membrane</location>
        <topology evidence="1">Single-pass type II membrane protein</topology>
    </subcellularLocation>
</comment>
<evidence type="ECO:0000259" key="16">
    <source>
        <dbReference type="Pfam" id="PF00912"/>
    </source>
</evidence>
<evidence type="ECO:0000256" key="1">
    <source>
        <dbReference type="ARBA" id="ARBA00004401"/>
    </source>
</evidence>
<evidence type="ECO:0000313" key="17">
    <source>
        <dbReference type="EMBL" id="GAA6270560.1"/>
    </source>
</evidence>
<dbReference type="Proteomes" id="UP001600894">
    <property type="component" value="Unassembled WGS sequence"/>
</dbReference>
<keyword evidence="12" id="KW-0046">Antibiotic resistance</keyword>
<dbReference type="InterPro" id="IPR050396">
    <property type="entry name" value="Glycosyltr_51/Transpeptidase"/>
</dbReference>
<dbReference type="InterPro" id="IPR023346">
    <property type="entry name" value="Lysozyme-like_dom_sf"/>
</dbReference>
<gene>
    <name evidence="17" type="ORF">F130042H8_36200</name>
</gene>
<evidence type="ECO:0000256" key="12">
    <source>
        <dbReference type="ARBA" id="ARBA00023251"/>
    </source>
</evidence>
<keyword evidence="4" id="KW-0328">Glycosyltransferase</keyword>
<keyword evidence="8" id="KW-0735">Signal-anchor</keyword>
<keyword evidence="11" id="KW-0472">Membrane</keyword>
<dbReference type="PANTHER" id="PTHR32282:SF11">
    <property type="entry name" value="PENICILLIN-BINDING PROTEIN 1B"/>
    <property type="match status" value="1"/>
</dbReference>
<sequence>MRTRTNKKVWKKAVLWLVGIAAAAAIGMCVNIGKRGYDMYREAITEMSLEDKVNEIRSKEHYTVFADLPETYVDAVLSVEDHRFYGHIGIDPIAIARAVINDLKAGAFVEGGSTITQQLAKNLYFTQEKKMERKVAEVFMAFALEHKYSKNEILELYVNTIYFGNGYYCIKDASEGYFGKAPEDMTDYESTMLAGIPNAPSKYAPTVNPVLAARRQEQVVERLVECGMFTERRARETLAAEN</sequence>
<feature type="domain" description="Glycosyl transferase family 51" evidence="16">
    <location>
        <begin position="56"/>
        <end position="223"/>
    </location>
</feature>
<evidence type="ECO:0000256" key="15">
    <source>
        <dbReference type="ARBA" id="ARBA00049902"/>
    </source>
</evidence>
<comment type="caution">
    <text evidence="17">The sequence shown here is derived from an EMBL/GenBank/DDBJ whole genome shotgun (WGS) entry which is preliminary data.</text>
</comment>
<evidence type="ECO:0000256" key="8">
    <source>
        <dbReference type="ARBA" id="ARBA00022968"/>
    </source>
</evidence>
<evidence type="ECO:0000256" key="6">
    <source>
        <dbReference type="ARBA" id="ARBA00022692"/>
    </source>
</evidence>
<dbReference type="EC" id="2.4.99.28" evidence="14"/>
<evidence type="ECO:0000256" key="14">
    <source>
        <dbReference type="ARBA" id="ARBA00044770"/>
    </source>
</evidence>
<evidence type="ECO:0000256" key="2">
    <source>
        <dbReference type="ARBA" id="ARBA00018638"/>
    </source>
</evidence>
<organism evidence="17 18">
    <name type="scientific">Enterocloster alcoholdehydrogenati</name>
    <dbReference type="NCBI Taxonomy" id="2547410"/>
    <lineage>
        <taxon>Bacteria</taxon>
        <taxon>Bacillati</taxon>
        <taxon>Bacillota</taxon>
        <taxon>Clostridia</taxon>
        <taxon>Lachnospirales</taxon>
        <taxon>Lachnospiraceae</taxon>
        <taxon>Enterocloster</taxon>
    </lineage>
</organism>
<evidence type="ECO:0000256" key="4">
    <source>
        <dbReference type="ARBA" id="ARBA00022676"/>
    </source>
</evidence>
<comment type="catalytic activity">
    <reaction evidence="15">
        <text>[GlcNAc-(1-&gt;4)-Mur2Ac(oyl-L-Ala-gamma-D-Glu-L-Lys-D-Ala-D-Ala)](n)-di-trans,octa-cis-undecaprenyl diphosphate + beta-D-GlcNAc-(1-&gt;4)-Mur2Ac(oyl-L-Ala-gamma-D-Glu-L-Lys-D-Ala-D-Ala)-di-trans,octa-cis-undecaprenyl diphosphate = [GlcNAc-(1-&gt;4)-Mur2Ac(oyl-L-Ala-gamma-D-Glu-L-Lys-D-Ala-D-Ala)](n+1)-di-trans,octa-cis-undecaprenyl diphosphate + di-trans,octa-cis-undecaprenyl diphosphate + H(+)</text>
        <dbReference type="Rhea" id="RHEA:23708"/>
        <dbReference type="Rhea" id="RHEA-COMP:9602"/>
        <dbReference type="Rhea" id="RHEA-COMP:9603"/>
        <dbReference type="ChEBI" id="CHEBI:15378"/>
        <dbReference type="ChEBI" id="CHEBI:58405"/>
        <dbReference type="ChEBI" id="CHEBI:60033"/>
        <dbReference type="ChEBI" id="CHEBI:78435"/>
        <dbReference type="EC" id="2.4.99.28"/>
    </reaction>
</comment>
<evidence type="ECO:0000256" key="7">
    <source>
        <dbReference type="ARBA" id="ARBA00022960"/>
    </source>
</evidence>
<evidence type="ECO:0000256" key="9">
    <source>
        <dbReference type="ARBA" id="ARBA00022984"/>
    </source>
</evidence>
<dbReference type="SUPFAM" id="SSF53955">
    <property type="entry name" value="Lysozyme-like"/>
    <property type="match status" value="1"/>
</dbReference>
<evidence type="ECO:0000313" key="18">
    <source>
        <dbReference type="Proteomes" id="UP001600894"/>
    </source>
</evidence>
<keyword evidence="10" id="KW-1133">Transmembrane helix</keyword>
<keyword evidence="5" id="KW-0808">Transferase</keyword>
<name>A0ABQ0B2S1_9FIRM</name>
<proteinExistence type="predicted"/>
<keyword evidence="6" id="KW-0812">Transmembrane</keyword>
<evidence type="ECO:0000256" key="3">
    <source>
        <dbReference type="ARBA" id="ARBA00022475"/>
    </source>
</evidence>
<dbReference type="InterPro" id="IPR001264">
    <property type="entry name" value="Glyco_trans_51"/>
</dbReference>
<dbReference type="InterPro" id="IPR036950">
    <property type="entry name" value="PBP_transglycosylase"/>
</dbReference>
<keyword evidence="13" id="KW-0961">Cell wall biogenesis/degradation</keyword>
<keyword evidence="3" id="KW-1003">Cell membrane</keyword>
<evidence type="ECO:0000256" key="5">
    <source>
        <dbReference type="ARBA" id="ARBA00022679"/>
    </source>
</evidence>
<evidence type="ECO:0000256" key="13">
    <source>
        <dbReference type="ARBA" id="ARBA00023316"/>
    </source>
</evidence>
<evidence type="ECO:0000256" key="11">
    <source>
        <dbReference type="ARBA" id="ARBA00023136"/>
    </source>
</evidence>